<dbReference type="Proteomes" id="UP001374535">
    <property type="component" value="Chromosome 5"/>
</dbReference>
<evidence type="ECO:0000313" key="1">
    <source>
        <dbReference type="EMBL" id="WVZ13320.1"/>
    </source>
</evidence>
<keyword evidence="2" id="KW-1185">Reference proteome</keyword>
<reference evidence="1 2" key="1">
    <citation type="journal article" date="2023" name="Life. Sci Alliance">
        <title>Evolutionary insights into 3D genome organization and epigenetic landscape of Vigna mungo.</title>
        <authorList>
            <person name="Junaid A."/>
            <person name="Singh B."/>
            <person name="Bhatia S."/>
        </authorList>
    </citation>
    <scope>NUCLEOTIDE SEQUENCE [LARGE SCALE GENOMIC DNA]</scope>
    <source>
        <strain evidence="1">Urdbean</strain>
    </source>
</reference>
<evidence type="ECO:0000313" key="2">
    <source>
        <dbReference type="Proteomes" id="UP001374535"/>
    </source>
</evidence>
<accession>A0AAQ3NMP9</accession>
<dbReference type="EMBL" id="CP144696">
    <property type="protein sequence ID" value="WVZ13320.1"/>
    <property type="molecule type" value="Genomic_DNA"/>
</dbReference>
<sequence>MVGRREEKRREERERRKGRVKGRKELFYCEGLRVWLVFFIGWRDYVALSRTEREGLSWFGIERDMETTIDLLYTEKAPNTTPFFCFGVRVCIFMQLRCQKTPYPVILYVQCCKRKIIGCLASNLMTSYVIYSLSLIHSLTNPY</sequence>
<proteinExistence type="predicted"/>
<dbReference type="AlphaFoldDB" id="A0AAQ3NMP9"/>
<gene>
    <name evidence="1" type="ORF">V8G54_017850</name>
</gene>
<organism evidence="1 2">
    <name type="scientific">Vigna mungo</name>
    <name type="common">Black gram</name>
    <name type="synonym">Phaseolus mungo</name>
    <dbReference type="NCBI Taxonomy" id="3915"/>
    <lineage>
        <taxon>Eukaryota</taxon>
        <taxon>Viridiplantae</taxon>
        <taxon>Streptophyta</taxon>
        <taxon>Embryophyta</taxon>
        <taxon>Tracheophyta</taxon>
        <taxon>Spermatophyta</taxon>
        <taxon>Magnoliopsida</taxon>
        <taxon>eudicotyledons</taxon>
        <taxon>Gunneridae</taxon>
        <taxon>Pentapetalae</taxon>
        <taxon>rosids</taxon>
        <taxon>fabids</taxon>
        <taxon>Fabales</taxon>
        <taxon>Fabaceae</taxon>
        <taxon>Papilionoideae</taxon>
        <taxon>50 kb inversion clade</taxon>
        <taxon>NPAAA clade</taxon>
        <taxon>indigoferoid/millettioid clade</taxon>
        <taxon>Phaseoleae</taxon>
        <taxon>Vigna</taxon>
    </lineage>
</organism>
<protein>
    <submittedName>
        <fullName evidence="1">Uncharacterized protein</fullName>
    </submittedName>
</protein>
<feature type="non-terminal residue" evidence="1">
    <location>
        <position position="143"/>
    </location>
</feature>
<name>A0AAQ3NMP9_VIGMU</name>